<dbReference type="InterPro" id="IPR012341">
    <property type="entry name" value="6hp_glycosidase-like_sf"/>
</dbReference>
<dbReference type="Proteomes" id="UP001265746">
    <property type="component" value="Unassembled WGS sequence"/>
</dbReference>
<keyword evidence="5" id="KW-1185">Reference proteome</keyword>
<proteinExistence type="predicted"/>
<dbReference type="InterPro" id="IPR035396">
    <property type="entry name" value="Bac_rhamnosid6H"/>
</dbReference>
<dbReference type="AlphaFoldDB" id="A0AAD9S8Q1"/>
<feature type="domain" description="Alpha-L-rhamnosidase six-hairpin glycosidase" evidence="2">
    <location>
        <begin position="401"/>
        <end position="611"/>
    </location>
</feature>
<dbReference type="EMBL" id="JAUJFL010000005">
    <property type="protein sequence ID" value="KAK2602177.1"/>
    <property type="molecule type" value="Genomic_DNA"/>
</dbReference>
<feature type="chain" id="PRO_5042134215" evidence="1">
    <location>
        <begin position="21"/>
        <end position="834"/>
    </location>
</feature>
<accession>A0AAD9S8Q1</accession>
<evidence type="ECO:0000313" key="5">
    <source>
        <dbReference type="Proteomes" id="UP001265746"/>
    </source>
</evidence>
<evidence type="ECO:0000256" key="1">
    <source>
        <dbReference type="SAM" id="SignalP"/>
    </source>
</evidence>
<dbReference type="Gene3D" id="1.50.10.10">
    <property type="match status" value="1"/>
</dbReference>
<comment type="caution">
    <text evidence="4">The sequence shown here is derived from an EMBL/GenBank/DDBJ whole genome shotgun (WGS) entry which is preliminary data.</text>
</comment>
<dbReference type="InterPro" id="IPR008928">
    <property type="entry name" value="6-hairpin_glycosidase_sf"/>
</dbReference>
<dbReference type="InterPro" id="IPR035398">
    <property type="entry name" value="Bac_rhamnosid_C"/>
</dbReference>
<organism evidence="4 5">
    <name type="scientific">Phomopsis amygdali</name>
    <name type="common">Fusicoccum amygdali</name>
    <dbReference type="NCBI Taxonomy" id="1214568"/>
    <lineage>
        <taxon>Eukaryota</taxon>
        <taxon>Fungi</taxon>
        <taxon>Dikarya</taxon>
        <taxon>Ascomycota</taxon>
        <taxon>Pezizomycotina</taxon>
        <taxon>Sordariomycetes</taxon>
        <taxon>Sordariomycetidae</taxon>
        <taxon>Diaporthales</taxon>
        <taxon>Diaporthaceae</taxon>
        <taxon>Diaporthe</taxon>
    </lineage>
</organism>
<evidence type="ECO:0000313" key="4">
    <source>
        <dbReference type="EMBL" id="KAK2602177.1"/>
    </source>
</evidence>
<dbReference type="Gene3D" id="2.60.120.560">
    <property type="entry name" value="Exo-inulinase, domain 1"/>
    <property type="match status" value="1"/>
</dbReference>
<dbReference type="SUPFAM" id="SSF48208">
    <property type="entry name" value="Six-hairpin glycosidases"/>
    <property type="match status" value="1"/>
</dbReference>
<evidence type="ECO:0000259" key="3">
    <source>
        <dbReference type="Pfam" id="PF17390"/>
    </source>
</evidence>
<name>A0AAD9S8Q1_PHOAM</name>
<keyword evidence="1" id="KW-0732">Signal</keyword>
<reference evidence="4" key="1">
    <citation type="submission" date="2023-06" db="EMBL/GenBank/DDBJ databases">
        <authorList>
            <person name="Noh H."/>
        </authorList>
    </citation>
    <scope>NUCLEOTIDE SEQUENCE</scope>
    <source>
        <strain evidence="4">DUCC20226</strain>
    </source>
</reference>
<dbReference type="PANTHER" id="PTHR34987">
    <property type="entry name" value="C, PUTATIVE (AFU_ORTHOLOGUE AFUA_3G02880)-RELATED"/>
    <property type="match status" value="1"/>
</dbReference>
<sequence>MAMKKLVCIASIAAQHLVVARVIGSHDRRADDVFVPVGVAVGTAPQVQTQQYAPFTLDDTTPVATLNYGGESAGYPFFEVSSLTEPLQVEVKYTEEFGGLNQPFSDGPFAYSNQLGNTFRVETFNITTTGRLVAPLLQGGQKWQSLQLLTPGSVSFSQVGFEATIDTVQPEDLPGQFSSDDEILNEIWKLGARSATAACFDKGSQKAIWEVDAEKGVLARNSRPSLTAEATAWGNYTLEFDTLIQKGGSWWSVAAPIKGNGYTMLLTGELPEATRFANTNTSLTPPNTISLAFGVDFVNQTTLTTWVLDVFEVPFAVQENTWYHITTSLSPSGYLAVFINDTQIFNISRAAYPLATGAFSGSFGFGAYQDQAAYFKNAEVHDTANGTSLYSNALTSQAALVEYGTAEVAASVCLDGPKRDRLVWLGDFYHTARILAASTSRVDHSRGTLQFLLDSQLANGQLNISPNLGYDVKATAEAMAAPAGSFGLPDYQILGLISFGDHVRLHGDVEWARETWEGWQKTIDWLLGKINGTTELVTLPSPYAFIGGPDAGSPVSCATVQALKGVADVAAAINDTESEERYRAAASSLNDAVNAKLWNEDIGAYSYSIYNLTDISVPGTAFCITSGVASPDQTTRSISALSSLRLGPGYKDSSAISSTDPTVNISPNTNGFLLPALFQGNATAEAGKLLRELWGAMLASNETNVGASWEYVNSATLAPGLGLFTSLSHPWGGAPTYVLTEWAAGLRPAAGVEGFGYKSWVLAPETGAQLGLKQASARVVTPFGDLSVEWEVEGQNVSATIEAPAETSGSFVYGDHVVALSGNTTYQFSVDIST</sequence>
<evidence type="ECO:0000259" key="2">
    <source>
        <dbReference type="Pfam" id="PF17389"/>
    </source>
</evidence>
<dbReference type="GO" id="GO:0003824">
    <property type="term" value="F:catalytic activity"/>
    <property type="evidence" value="ECO:0007669"/>
    <property type="project" value="UniProtKB-ARBA"/>
</dbReference>
<dbReference type="PANTHER" id="PTHR34987:SF4">
    <property type="entry name" value="ALPHA-L-RHAMNOSIDASE C-TERMINAL DOMAIN-CONTAINING PROTEIN"/>
    <property type="match status" value="1"/>
</dbReference>
<feature type="domain" description="Alpha-L-rhamnosidase C-terminal" evidence="3">
    <location>
        <begin position="756"/>
        <end position="809"/>
    </location>
</feature>
<protein>
    <submittedName>
        <fullName evidence="4">Uncharacterized protein</fullName>
    </submittedName>
</protein>
<dbReference type="GO" id="GO:0005975">
    <property type="term" value="P:carbohydrate metabolic process"/>
    <property type="evidence" value="ECO:0007669"/>
    <property type="project" value="InterPro"/>
</dbReference>
<dbReference type="Gene3D" id="2.60.420.10">
    <property type="entry name" value="Maltose phosphorylase, domain 3"/>
    <property type="match status" value="1"/>
</dbReference>
<dbReference type="Pfam" id="PF17389">
    <property type="entry name" value="Bac_rhamnosid6H"/>
    <property type="match status" value="1"/>
</dbReference>
<feature type="signal peptide" evidence="1">
    <location>
        <begin position="1"/>
        <end position="20"/>
    </location>
</feature>
<gene>
    <name evidence="4" type="ORF">N8I77_008730</name>
</gene>
<dbReference type="Pfam" id="PF17390">
    <property type="entry name" value="Bac_rhamnosid_C"/>
    <property type="match status" value="1"/>
</dbReference>